<evidence type="ECO:0000259" key="1">
    <source>
        <dbReference type="Pfam" id="PF20155"/>
    </source>
</evidence>
<keyword evidence="3" id="KW-1185">Reference proteome</keyword>
<proteinExistence type="predicted"/>
<dbReference type="InterPro" id="IPR013491">
    <property type="entry name" value="Tape_meas_N"/>
</dbReference>
<dbReference type="Proteomes" id="UP000253759">
    <property type="component" value="Unassembled WGS sequence"/>
</dbReference>
<comment type="caution">
    <text evidence="2">The sequence shown here is derived from an EMBL/GenBank/DDBJ whole genome shotgun (WGS) entry which is preliminary data.</text>
</comment>
<reference evidence="3" key="1">
    <citation type="submission" date="2018-07" db="EMBL/GenBank/DDBJ databases">
        <authorList>
            <person name="Liu B.-T."/>
            <person name="Du Z."/>
        </authorList>
    </citation>
    <scope>NUCLEOTIDE SEQUENCE [LARGE SCALE GENOMIC DNA]</scope>
    <source>
        <strain evidence="3">XYN52</strain>
    </source>
</reference>
<dbReference type="AlphaFoldDB" id="A0A369W924"/>
<dbReference type="RefSeq" id="WP_114644637.1">
    <property type="nucleotide sequence ID" value="NZ_QQNH01000002.1"/>
</dbReference>
<feature type="domain" description="Tape measure protein N-terminal" evidence="1">
    <location>
        <begin position="83"/>
        <end position="272"/>
    </location>
</feature>
<accession>A0A369W924</accession>
<evidence type="ECO:0000313" key="3">
    <source>
        <dbReference type="Proteomes" id="UP000253759"/>
    </source>
</evidence>
<organism evidence="2 3">
    <name type="scientific">Pelagibacterium lacus</name>
    <dbReference type="NCBI Taxonomy" id="2282655"/>
    <lineage>
        <taxon>Bacteria</taxon>
        <taxon>Pseudomonadati</taxon>
        <taxon>Pseudomonadota</taxon>
        <taxon>Alphaproteobacteria</taxon>
        <taxon>Hyphomicrobiales</taxon>
        <taxon>Devosiaceae</taxon>
        <taxon>Pelagibacterium</taxon>
    </lineage>
</organism>
<dbReference type="EMBL" id="QQNH01000002">
    <property type="protein sequence ID" value="RDE10345.1"/>
    <property type="molecule type" value="Genomic_DNA"/>
</dbReference>
<gene>
    <name evidence="2" type="ORF">DVH29_02870</name>
</gene>
<sequence>MADDQERLVVLFEARLTDFERRMRDSVRTTQRTRTQIEREADRLKKNVETKFSKMGSGFSGASVLGAARGALGMAGIGLGAGAIANLASEWSDLNSRVANAVGSMSRGEEVMGRVAEMARRSYSSLGETADAFIRNADALTELGYNTGQQLDMTEALNNAMIISATRGQQAESVMRAWTNALALGELRGENLNSVIQNSTRLTKALADSMGVSTNELRRLGAAGEITARDMVGVTRELEKLRAEADAMPATITDSFVLLGNSVMQLVGNFDQATGATSWLAGEIILLADSIEEAAKRWKEGDVPVLKFMEAAAGLSRELGILAEQVDDNREEFEILDEAVGNARQRLIEMAAELTVLENMRAFAPELPGEIQAVVDKLLLGESSAEEARIALLDLASTNPDFGLVIGQLAGVAAELRTVTAAANEMHAALNMPGGPTGDGAGRGGAGASRRARIEAEEAAAAYLAEQDRLLGLTREQLTLEQAITAEKERAAAAGVTLGDAEAKRLAQLRISQSARSSGGGGGNPVERFDGDMARYRERIALLKMETELQRGLNPLVNDYGYALERARAQHELENAAAKAGLALTPERRAEIEKLAESYGTATANAARLAEEQNAIVKQMEDIRAAAEDALSTIVQGFIDGKSAGEIFGQVLSNLGSQLLNLGISNLGNLLFPTPGLGAATGGYISGPGSGTSDSIPARLSNGEYVVNARQTAKHRELLDAINSGALPGFKNGGLVGLKAPPMPRIPQIAPQAVKGGESVSVPINITIDATGADAAGLARLHGKLAQFQAELPHRIRREILDRGKKWI</sequence>
<dbReference type="NCBIfam" id="TIGR02675">
    <property type="entry name" value="tape_meas_nterm"/>
    <property type="match status" value="1"/>
</dbReference>
<dbReference type="Pfam" id="PF20155">
    <property type="entry name" value="TMP_3"/>
    <property type="match status" value="1"/>
</dbReference>
<dbReference type="OrthoDB" id="38641at2"/>
<protein>
    <recommendedName>
        <fullName evidence="1">Tape measure protein N-terminal domain-containing protein</fullName>
    </recommendedName>
</protein>
<evidence type="ECO:0000313" key="2">
    <source>
        <dbReference type="EMBL" id="RDE10345.1"/>
    </source>
</evidence>
<name>A0A369W924_9HYPH</name>